<evidence type="ECO:0000256" key="7">
    <source>
        <dbReference type="HAMAP-Rule" id="MF_00093"/>
    </source>
</evidence>
<dbReference type="PANTHER" id="PTHR43804">
    <property type="entry name" value="LD18447P"/>
    <property type="match status" value="1"/>
</dbReference>
<reference evidence="11" key="2">
    <citation type="journal article" date="2021" name="PeerJ">
        <title>Extensive microbial diversity within the chicken gut microbiome revealed by metagenomics and culture.</title>
        <authorList>
            <person name="Gilroy R."/>
            <person name="Ravi A."/>
            <person name="Getino M."/>
            <person name="Pursley I."/>
            <person name="Horton D.L."/>
            <person name="Alikhan N.F."/>
            <person name="Baker D."/>
            <person name="Gharbi K."/>
            <person name="Hall N."/>
            <person name="Watson M."/>
            <person name="Adriaenssens E.M."/>
            <person name="Foster-Nyarko E."/>
            <person name="Jarju S."/>
            <person name="Secka A."/>
            <person name="Antonio M."/>
            <person name="Oren A."/>
            <person name="Chaudhuri R.R."/>
            <person name="La Ragione R."/>
            <person name="Hildebrand F."/>
            <person name="Pallen M.J."/>
        </authorList>
    </citation>
    <scope>NUCLEOTIDE SEQUENCE</scope>
    <source>
        <strain evidence="11">ChiGjej3B3-5194</strain>
    </source>
</reference>
<dbReference type="SUPFAM" id="SSF75620">
    <property type="entry name" value="Release factor"/>
    <property type="match status" value="1"/>
</dbReference>
<evidence type="ECO:0000256" key="8">
    <source>
        <dbReference type="NCBIfam" id="TIGR00019"/>
    </source>
</evidence>
<evidence type="ECO:0000256" key="9">
    <source>
        <dbReference type="SAM" id="MobiDB-lite"/>
    </source>
</evidence>
<feature type="domain" description="Prokaryotic-type class I peptide chain release factors" evidence="10">
    <location>
        <begin position="223"/>
        <end position="239"/>
    </location>
</feature>
<dbReference type="HAMAP" id="MF_00093">
    <property type="entry name" value="Rel_fac_1"/>
    <property type="match status" value="1"/>
</dbReference>
<proteinExistence type="inferred from homology"/>
<feature type="compositionally biased region" description="Polar residues" evidence="9">
    <location>
        <begin position="280"/>
        <end position="289"/>
    </location>
</feature>
<dbReference type="PROSITE" id="PS00745">
    <property type="entry name" value="RF_PROK_I"/>
    <property type="match status" value="1"/>
</dbReference>
<dbReference type="FunFam" id="3.30.160.20:FF:000004">
    <property type="entry name" value="Peptide chain release factor 1"/>
    <property type="match status" value="1"/>
</dbReference>
<accession>A0A9D1FGP7</accession>
<feature type="modified residue" description="N5-methylglutamine" evidence="7">
    <location>
        <position position="230"/>
    </location>
</feature>
<organism evidence="11 12">
    <name type="scientific">Candidatus Enterousia intestinigallinarum</name>
    <dbReference type="NCBI Taxonomy" id="2840790"/>
    <lineage>
        <taxon>Bacteria</taxon>
        <taxon>Pseudomonadati</taxon>
        <taxon>Pseudomonadota</taxon>
        <taxon>Alphaproteobacteria</taxon>
        <taxon>Candidatus Enterousia</taxon>
    </lineage>
</organism>
<reference evidence="11" key="1">
    <citation type="submission" date="2020-10" db="EMBL/GenBank/DDBJ databases">
        <authorList>
            <person name="Gilroy R."/>
        </authorList>
    </citation>
    <scope>NUCLEOTIDE SEQUENCE</scope>
    <source>
        <strain evidence="11">ChiGjej3B3-5194</strain>
    </source>
</reference>
<feature type="region of interest" description="Disordered" evidence="9">
    <location>
        <begin position="280"/>
        <end position="299"/>
    </location>
</feature>
<evidence type="ECO:0000256" key="4">
    <source>
        <dbReference type="ARBA" id="ARBA00022481"/>
    </source>
</evidence>
<comment type="caution">
    <text evidence="11">The sequence shown here is derived from an EMBL/GenBank/DDBJ whole genome shotgun (WGS) entry which is preliminary data.</text>
</comment>
<evidence type="ECO:0000259" key="10">
    <source>
        <dbReference type="PROSITE" id="PS00745"/>
    </source>
</evidence>
<name>A0A9D1FGP7_9PROT</name>
<comment type="similarity">
    <text evidence="3 7">Belongs to the prokaryotic/mitochondrial release factor family.</text>
</comment>
<comment type="PTM">
    <text evidence="7">Methylated by PrmC. Methylation increases the termination efficiency of RF1.</text>
</comment>
<evidence type="ECO:0000256" key="3">
    <source>
        <dbReference type="ARBA" id="ARBA00010835"/>
    </source>
</evidence>
<dbReference type="GO" id="GO:0016149">
    <property type="term" value="F:translation release factor activity, codon specific"/>
    <property type="evidence" value="ECO:0007669"/>
    <property type="project" value="UniProtKB-UniRule"/>
</dbReference>
<dbReference type="Gene3D" id="6.10.140.1950">
    <property type="match status" value="1"/>
</dbReference>
<dbReference type="InterPro" id="IPR045853">
    <property type="entry name" value="Pep_chain_release_fac_I_sf"/>
</dbReference>
<comment type="subcellular location">
    <subcellularLocation>
        <location evidence="2 7">Cytoplasm</location>
    </subcellularLocation>
</comment>
<dbReference type="InterPro" id="IPR050057">
    <property type="entry name" value="Prokaryotic/Mito_RF"/>
</dbReference>
<dbReference type="InterPro" id="IPR000352">
    <property type="entry name" value="Pep_chain_release_fac_I"/>
</dbReference>
<gene>
    <name evidence="7 11" type="primary">prfA</name>
    <name evidence="11" type="ORF">IAD02_03755</name>
</gene>
<keyword evidence="4 7" id="KW-0488">Methylation</keyword>
<dbReference type="AlphaFoldDB" id="A0A9D1FGP7"/>
<dbReference type="EMBL" id="DVJI01000012">
    <property type="protein sequence ID" value="HIS71070.1"/>
    <property type="molecule type" value="Genomic_DNA"/>
</dbReference>
<dbReference type="InterPro" id="IPR004373">
    <property type="entry name" value="RF-1"/>
</dbReference>
<dbReference type="InterPro" id="IPR005139">
    <property type="entry name" value="PCRF"/>
</dbReference>
<evidence type="ECO:0000256" key="5">
    <source>
        <dbReference type="ARBA" id="ARBA00022490"/>
    </source>
</evidence>
<protein>
    <recommendedName>
        <fullName evidence="7 8">Peptide chain release factor 1</fullName>
        <shortName evidence="7">RF-1</shortName>
    </recommendedName>
</protein>
<dbReference type="NCBIfam" id="NF001859">
    <property type="entry name" value="PRK00591.1"/>
    <property type="match status" value="1"/>
</dbReference>
<dbReference type="FunFam" id="3.30.70.1660:FF:000004">
    <property type="entry name" value="Peptide chain release factor 1"/>
    <property type="match status" value="1"/>
</dbReference>
<dbReference type="GO" id="GO:0005829">
    <property type="term" value="C:cytosol"/>
    <property type="evidence" value="ECO:0007669"/>
    <property type="project" value="UniProtKB-ARBA"/>
</dbReference>
<dbReference type="Proteomes" id="UP000886742">
    <property type="component" value="Unassembled WGS sequence"/>
</dbReference>
<dbReference type="FunFam" id="3.30.70.1660:FF:000002">
    <property type="entry name" value="Peptide chain release factor 1"/>
    <property type="match status" value="1"/>
</dbReference>
<dbReference type="Gene3D" id="3.30.70.1660">
    <property type="match status" value="1"/>
</dbReference>
<dbReference type="Gene3D" id="3.30.160.20">
    <property type="match status" value="1"/>
</dbReference>
<dbReference type="Pfam" id="PF03462">
    <property type="entry name" value="PCRF"/>
    <property type="match status" value="1"/>
</dbReference>
<dbReference type="Pfam" id="PF00472">
    <property type="entry name" value="RF-1"/>
    <property type="match status" value="1"/>
</dbReference>
<dbReference type="SMART" id="SM00937">
    <property type="entry name" value="PCRF"/>
    <property type="match status" value="1"/>
</dbReference>
<keyword evidence="6 7" id="KW-0648">Protein biosynthesis</keyword>
<evidence type="ECO:0000313" key="11">
    <source>
        <dbReference type="EMBL" id="HIS71070.1"/>
    </source>
</evidence>
<evidence type="ECO:0000256" key="6">
    <source>
        <dbReference type="ARBA" id="ARBA00022917"/>
    </source>
</evidence>
<keyword evidence="5 7" id="KW-0963">Cytoplasm</keyword>
<dbReference type="PANTHER" id="PTHR43804:SF7">
    <property type="entry name" value="LD18447P"/>
    <property type="match status" value="1"/>
</dbReference>
<dbReference type="NCBIfam" id="TIGR00019">
    <property type="entry name" value="prfA"/>
    <property type="match status" value="1"/>
</dbReference>
<evidence type="ECO:0000256" key="1">
    <source>
        <dbReference type="ARBA" id="ARBA00002986"/>
    </source>
</evidence>
<evidence type="ECO:0000313" key="12">
    <source>
        <dbReference type="Proteomes" id="UP000886742"/>
    </source>
</evidence>
<evidence type="ECO:0000256" key="2">
    <source>
        <dbReference type="ARBA" id="ARBA00004496"/>
    </source>
</evidence>
<sequence>MVIDDKLKDIQRRAADIAEQMNSGNVSGAELTKLSKEYSQLTEILPLIDEYFQVRQGIDDANEMLGDAELKSIAAEQLVELNHKLPEIEKKLQIALLPRDEADDNGVIMEIRAGVGGEESALFAGDLYNQYKSYAMRHGWRTEVIEENPTSLHGYKEIIFKIDGVGAYARMKFESGIHRVQRVPETEAGGRIHTSAASVAVMPEAKDIDIVIEDKDIRIDVFRASGAGGQHVNKTDSAVRITHFPTGIVVTCQNERSQFQNKAAAMDVLRSKLYEKQRAEQVNASNSARKSMVGSGDRSEKIRTYNFPEQRVTDHRIKLTLYKLDDILAGGAALDEMIDALTAADQLERLANMD</sequence>
<comment type="function">
    <text evidence="1 7">Peptide chain release factor 1 directs the termination of translation in response to the peptide chain termination codons UAG and UAA.</text>
</comment>